<dbReference type="GO" id="GO:0005886">
    <property type="term" value="C:plasma membrane"/>
    <property type="evidence" value="ECO:0007669"/>
    <property type="project" value="TreeGrafter"/>
</dbReference>
<dbReference type="InterPro" id="IPR000719">
    <property type="entry name" value="Prot_kinase_dom"/>
</dbReference>
<evidence type="ECO:0000313" key="2">
    <source>
        <dbReference type="EMBL" id="CAG8635297.1"/>
    </source>
</evidence>
<dbReference type="GO" id="GO:0007169">
    <property type="term" value="P:cell surface receptor protein tyrosine kinase signaling pathway"/>
    <property type="evidence" value="ECO:0007669"/>
    <property type="project" value="TreeGrafter"/>
</dbReference>
<proteinExistence type="predicted"/>
<dbReference type="GO" id="GO:0004714">
    <property type="term" value="F:transmembrane receptor protein tyrosine kinase activity"/>
    <property type="evidence" value="ECO:0007669"/>
    <property type="project" value="TreeGrafter"/>
</dbReference>
<dbReference type="InterPro" id="IPR011009">
    <property type="entry name" value="Kinase-like_dom_sf"/>
</dbReference>
<dbReference type="InterPro" id="IPR050122">
    <property type="entry name" value="RTK"/>
</dbReference>
<dbReference type="PANTHER" id="PTHR24416:SF600">
    <property type="entry name" value="PDGF- AND VEGF-RECEPTOR RELATED, ISOFORM J"/>
    <property type="match status" value="1"/>
</dbReference>
<dbReference type="Gene3D" id="1.10.510.10">
    <property type="entry name" value="Transferase(Phosphotransferase) domain 1"/>
    <property type="match status" value="1"/>
</dbReference>
<feature type="domain" description="Protein kinase" evidence="1">
    <location>
        <begin position="1"/>
        <end position="174"/>
    </location>
</feature>
<dbReference type="GO" id="GO:0005524">
    <property type="term" value="F:ATP binding"/>
    <property type="evidence" value="ECO:0007669"/>
    <property type="project" value="InterPro"/>
</dbReference>
<dbReference type="Proteomes" id="UP000789342">
    <property type="component" value="Unassembled WGS sequence"/>
</dbReference>
<dbReference type="GO" id="GO:0043235">
    <property type="term" value="C:receptor complex"/>
    <property type="evidence" value="ECO:0007669"/>
    <property type="project" value="TreeGrafter"/>
</dbReference>
<protein>
    <submittedName>
        <fullName evidence="2">3643_t:CDS:1</fullName>
    </submittedName>
</protein>
<reference evidence="2" key="1">
    <citation type="submission" date="2021-06" db="EMBL/GenBank/DDBJ databases">
        <authorList>
            <person name="Kallberg Y."/>
            <person name="Tangrot J."/>
            <person name="Rosling A."/>
        </authorList>
    </citation>
    <scope>NUCLEOTIDE SEQUENCE</scope>
    <source>
        <strain evidence="2">CL551</strain>
    </source>
</reference>
<keyword evidence="3" id="KW-1185">Reference proteome</keyword>
<evidence type="ECO:0000313" key="3">
    <source>
        <dbReference type="Proteomes" id="UP000789342"/>
    </source>
</evidence>
<name>A0A9N9DH23_9GLOM</name>
<dbReference type="PANTHER" id="PTHR24416">
    <property type="entry name" value="TYROSINE-PROTEIN KINASE RECEPTOR"/>
    <property type="match status" value="1"/>
</dbReference>
<organism evidence="2 3">
    <name type="scientific">Acaulospora morrowiae</name>
    <dbReference type="NCBI Taxonomy" id="94023"/>
    <lineage>
        <taxon>Eukaryota</taxon>
        <taxon>Fungi</taxon>
        <taxon>Fungi incertae sedis</taxon>
        <taxon>Mucoromycota</taxon>
        <taxon>Glomeromycotina</taxon>
        <taxon>Glomeromycetes</taxon>
        <taxon>Diversisporales</taxon>
        <taxon>Acaulosporaceae</taxon>
        <taxon>Acaulospora</taxon>
    </lineage>
</organism>
<dbReference type="PROSITE" id="PS50011">
    <property type="entry name" value="PROTEIN_KINASE_DOM"/>
    <property type="match status" value="1"/>
</dbReference>
<comment type="caution">
    <text evidence="2">The sequence shown here is derived from an EMBL/GenBank/DDBJ whole genome shotgun (WGS) entry which is preliminary data.</text>
</comment>
<sequence length="174" mass="19970">PDGSDVIVLEYAELGDLREYLKSKFANITWEEKIDISMQISNGLSFLHTNDILHRDLHTRNIVLSARGGKEKTIITGSKFKGWEKCCENYPHYSSIPRLLKTRTLSEPDSISLNLIANEQTTELLVNLQEIDKWCIEQPKNDVMKFIKQSAPNLAKLIEHKKFSVNENSFAHQI</sequence>
<dbReference type="OrthoDB" id="10261027at2759"/>
<dbReference type="EMBL" id="CAJVPV010008838">
    <property type="protein sequence ID" value="CAG8635297.1"/>
    <property type="molecule type" value="Genomic_DNA"/>
</dbReference>
<accession>A0A9N9DH23</accession>
<evidence type="ECO:0000259" key="1">
    <source>
        <dbReference type="PROSITE" id="PS50011"/>
    </source>
</evidence>
<feature type="non-terminal residue" evidence="2">
    <location>
        <position position="174"/>
    </location>
</feature>
<dbReference type="Pfam" id="PF07714">
    <property type="entry name" value="PK_Tyr_Ser-Thr"/>
    <property type="match status" value="1"/>
</dbReference>
<dbReference type="SUPFAM" id="SSF56112">
    <property type="entry name" value="Protein kinase-like (PK-like)"/>
    <property type="match status" value="1"/>
</dbReference>
<dbReference type="AlphaFoldDB" id="A0A9N9DH23"/>
<dbReference type="InterPro" id="IPR001245">
    <property type="entry name" value="Ser-Thr/Tyr_kinase_cat_dom"/>
</dbReference>
<gene>
    <name evidence="2" type="ORF">AMORRO_LOCUS9277</name>
</gene>